<evidence type="ECO:0000313" key="3">
    <source>
        <dbReference type="Proteomes" id="UP001557470"/>
    </source>
</evidence>
<dbReference type="Proteomes" id="UP001557470">
    <property type="component" value="Unassembled WGS sequence"/>
</dbReference>
<accession>A0ABD0W955</accession>
<feature type="region of interest" description="Disordered" evidence="1">
    <location>
        <begin position="131"/>
        <end position="163"/>
    </location>
</feature>
<evidence type="ECO:0000256" key="1">
    <source>
        <dbReference type="SAM" id="MobiDB-lite"/>
    </source>
</evidence>
<proteinExistence type="predicted"/>
<reference evidence="2 3" key="1">
    <citation type="submission" date="2024-06" db="EMBL/GenBank/DDBJ databases">
        <authorList>
            <person name="Pan Q."/>
            <person name="Wen M."/>
            <person name="Jouanno E."/>
            <person name="Zahm M."/>
            <person name="Klopp C."/>
            <person name="Cabau C."/>
            <person name="Louis A."/>
            <person name="Berthelot C."/>
            <person name="Parey E."/>
            <person name="Roest Crollius H."/>
            <person name="Montfort J."/>
            <person name="Robinson-Rechavi M."/>
            <person name="Bouchez O."/>
            <person name="Lampietro C."/>
            <person name="Lopez Roques C."/>
            <person name="Donnadieu C."/>
            <person name="Postlethwait J."/>
            <person name="Bobe J."/>
            <person name="Verreycken H."/>
            <person name="Guiguen Y."/>
        </authorList>
    </citation>
    <scope>NUCLEOTIDE SEQUENCE [LARGE SCALE GENOMIC DNA]</scope>
    <source>
        <strain evidence="2">Up_M1</strain>
        <tissue evidence="2">Testis</tissue>
    </source>
</reference>
<gene>
    <name evidence="2" type="ORF">UPYG_G00292050</name>
</gene>
<comment type="caution">
    <text evidence="2">The sequence shown here is derived from an EMBL/GenBank/DDBJ whole genome shotgun (WGS) entry which is preliminary data.</text>
</comment>
<dbReference type="AlphaFoldDB" id="A0ABD0W955"/>
<name>A0ABD0W955_UMBPY</name>
<protein>
    <submittedName>
        <fullName evidence="2">Uncharacterized protein</fullName>
    </submittedName>
</protein>
<organism evidence="2 3">
    <name type="scientific">Umbra pygmaea</name>
    <name type="common">Eastern mudminnow</name>
    <dbReference type="NCBI Taxonomy" id="75934"/>
    <lineage>
        <taxon>Eukaryota</taxon>
        <taxon>Metazoa</taxon>
        <taxon>Chordata</taxon>
        <taxon>Craniata</taxon>
        <taxon>Vertebrata</taxon>
        <taxon>Euteleostomi</taxon>
        <taxon>Actinopterygii</taxon>
        <taxon>Neopterygii</taxon>
        <taxon>Teleostei</taxon>
        <taxon>Protacanthopterygii</taxon>
        <taxon>Esociformes</taxon>
        <taxon>Umbridae</taxon>
        <taxon>Umbra</taxon>
    </lineage>
</organism>
<feature type="compositionally biased region" description="Basic and acidic residues" evidence="1">
    <location>
        <begin position="138"/>
        <end position="163"/>
    </location>
</feature>
<evidence type="ECO:0000313" key="2">
    <source>
        <dbReference type="EMBL" id="KAL0966188.1"/>
    </source>
</evidence>
<dbReference type="EMBL" id="JAGEUA010000009">
    <property type="protein sequence ID" value="KAL0966188.1"/>
    <property type="molecule type" value="Genomic_DNA"/>
</dbReference>
<keyword evidence="3" id="KW-1185">Reference proteome</keyword>
<sequence length="291" mass="33576">MPGGSTLRKCPHCFEKINCANRRCTKCGKLLELKKRQTARLNKFRATAKQWAEKVTNSRNQAKVFDNSSIMVEKLKALGYFPLLLWGRYAQTKKKWTAQLQCPFELPAVAHGVLEKVILLFESFLEGWAPEREEVEPGEERAGQESETEREIEEERGQEGREVGEMMGTDMEEMDVDVEQERGQEGTGPIERVDMDETIVVKNEEKVANRMSAVTIVAKKQGYRKKNKKDKDCAYHLSLDIFPVQYVSRSRVRKGRKEVQVHWLPCPSCRKTWPPSWEPQENITMSLTQQP</sequence>